<comment type="caution">
    <text evidence="1">The sequence shown here is derived from an EMBL/GenBank/DDBJ whole genome shotgun (WGS) entry which is preliminary data.</text>
</comment>
<dbReference type="InterPro" id="IPR054055">
    <property type="entry name" value="YpzH"/>
</dbReference>
<dbReference type="Proteomes" id="UP001142078">
    <property type="component" value="Unassembled WGS sequence"/>
</dbReference>
<protein>
    <submittedName>
        <fullName evidence="1">Uncharacterized protein</fullName>
    </submittedName>
</protein>
<accession>A0A9X2MEC1</accession>
<gene>
    <name evidence="1" type="ORF">NSA23_00295</name>
</gene>
<evidence type="ECO:0000313" key="2">
    <source>
        <dbReference type="Proteomes" id="UP001142078"/>
    </source>
</evidence>
<dbReference type="AlphaFoldDB" id="A0A9X2MEC1"/>
<dbReference type="EMBL" id="JANJZL010000001">
    <property type="protein sequence ID" value="MCR2042543.1"/>
    <property type="molecule type" value="Genomic_DNA"/>
</dbReference>
<evidence type="ECO:0000313" key="1">
    <source>
        <dbReference type="EMBL" id="MCR2042543.1"/>
    </source>
</evidence>
<dbReference type="Pfam" id="PF21835">
    <property type="entry name" value="YIEGIA_cap"/>
    <property type="match status" value="1"/>
</dbReference>
<keyword evidence="2" id="KW-1185">Reference proteome</keyword>
<name>A0A9X2MEC1_9FIRM</name>
<sequence length="64" mass="7148">MDIKIKNNILAIVTTDESKIIGGDAPVFLAKDEKERENIAILLSKITLGMIHELENGCYVIVRH</sequence>
<dbReference type="OrthoDB" id="1955035at2"/>
<reference evidence="1" key="1">
    <citation type="submission" date="2022-07" db="EMBL/GenBank/DDBJ databases">
        <title>Enhanced cultured diversity of the mouse gut microbiota enables custom-made synthetic communities.</title>
        <authorList>
            <person name="Afrizal A."/>
        </authorList>
    </citation>
    <scope>NUCLEOTIDE SEQUENCE</scope>
    <source>
        <strain evidence="1">DSM 29482</strain>
    </source>
</reference>
<proteinExistence type="predicted"/>
<dbReference type="RefSeq" id="WP_050069823.1">
    <property type="nucleotide sequence ID" value="NZ_CABKTM010000043.1"/>
</dbReference>
<organism evidence="1 2">
    <name type="scientific">Anaerosalibacter massiliensis</name>
    <dbReference type="NCBI Taxonomy" id="1347392"/>
    <lineage>
        <taxon>Bacteria</taxon>
        <taxon>Bacillati</taxon>
        <taxon>Bacillota</taxon>
        <taxon>Tissierellia</taxon>
        <taxon>Tissierellales</taxon>
        <taxon>Sporanaerobacteraceae</taxon>
        <taxon>Anaerosalibacter</taxon>
    </lineage>
</organism>